<sequence length="353" mass="38478">MTLKAAIIGCGRMAGTIDDEITYDHADFILPYGHAPGYAATEGVELVAASDIDADRLNSWCDRFNVEERFTDHGQLLEQVKPDVVSVTTPAHARANPLVDAVESGVRGIYTEKALCTSQLDLDRIVSAVRAREIPIVYGAMRRYWTGFETARAFLDAGHLGAPQAALIGAAGGSAFHTHSHIIDAAFYLLGDPEPLAVQATLTGRGEDELGIVHSEDDGVTVDTDPAIVYAHVELDNNLRLTCTDLPSLDIEIVCENGVLRGYGDSSRYAVMRRNARYDWEPLPFPDWQARSGTVAIMEDLLRAIHDGTSTRSGLDVIRRGMEILFAMVASHVQGGRRIELPMTERGVSVHSH</sequence>
<gene>
    <name evidence="3" type="ORF">METZ01_LOCUS220019</name>
</gene>
<evidence type="ECO:0000256" key="1">
    <source>
        <dbReference type="ARBA" id="ARBA00023002"/>
    </source>
</evidence>
<dbReference type="PANTHER" id="PTHR43818:SF11">
    <property type="entry name" value="BCDNA.GH03377"/>
    <property type="match status" value="1"/>
</dbReference>
<dbReference type="EMBL" id="UINC01052158">
    <property type="protein sequence ID" value="SVB67165.1"/>
    <property type="molecule type" value="Genomic_DNA"/>
</dbReference>
<keyword evidence="1" id="KW-0560">Oxidoreductase</keyword>
<organism evidence="3">
    <name type="scientific">marine metagenome</name>
    <dbReference type="NCBI Taxonomy" id="408172"/>
    <lineage>
        <taxon>unclassified sequences</taxon>
        <taxon>metagenomes</taxon>
        <taxon>ecological metagenomes</taxon>
    </lineage>
</organism>
<dbReference type="AlphaFoldDB" id="A0A382FX72"/>
<dbReference type="PANTHER" id="PTHR43818">
    <property type="entry name" value="BCDNA.GH03377"/>
    <property type="match status" value="1"/>
</dbReference>
<dbReference type="SUPFAM" id="SSF55347">
    <property type="entry name" value="Glyceraldehyde-3-phosphate dehydrogenase-like, C-terminal domain"/>
    <property type="match status" value="1"/>
</dbReference>
<evidence type="ECO:0000313" key="3">
    <source>
        <dbReference type="EMBL" id="SVB67165.1"/>
    </source>
</evidence>
<evidence type="ECO:0000259" key="2">
    <source>
        <dbReference type="Pfam" id="PF01408"/>
    </source>
</evidence>
<dbReference type="SUPFAM" id="SSF51735">
    <property type="entry name" value="NAD(P)-binding Rossmann-fold domains"/>
    <property type="match status" value="1"/>
</dbReference>
<feature type="domain" description="Gfo/Idh/MocA-like oxidoreductase N-terminal" evidence="2">
    <location>
        <begin position="4"/>
        <end position="132"/>
    </location>
</feature>
<name>A0A382FX72_9ZZZZ</name>
<dbReference type="GO" id="GO:0016491">
    <property type="term" value="F:oxidoreductase activity"/>
    <property type="evidence" value="ECO:0007669"/>
    <property type="project" value="UniProtKB-KW"/>
</dbReference>
<accession>A0A382FX72</accession>
<dbReference type="InterPro" id="IPR000683">
    <property type="entry name" value="Gfo/Idh/MocA-like_OxRdtase_N"/>
</dbReference>
<dbReference type="Gene3D" id="3.40.50.720">
    <property type="entry name" value="NAD(P)-binding Rossmann-like Domain"/>
    <property type="match status" value="1"/>
</dbReference>
<dbReference type="Pfam" id="PF01408">
    <property type="entry name" value="GFO_IDH_MocA"/>
    <property type="match status" value="1"/>
</dbReference>
<dbReference type="Gene3D" id="3.30.360.10">
    <property type="entry name" value="Dihydrodipicolinate Reductase, domain 2"/>
    <property type="match status" value="1"/>
</dbReference>
<reference evidence="3" key="1">
    <citation type="submission" date="2018-05" db="EMBL/GenBank/DDBJ databases">
        <authorList>
            <person name="Lanie J.A."/>
            <person name="Ng W.-L."/>
            <person name="Kazmierczak K.M."/>
            <person name="Andrzejewski T.M."/>
            <person name="Davidsen T.M."/>
            <person name="Wayne K.J."/>
            <person name="Tettelin H."/>
            <person name="Glass J.I."/>
            <person name="Rusch D."/>
            <person name="Podicherti R."/>
            <person name="Tsui H.-C.T."/>
            <person name="Winkler M.E."/>
        </authorList>
    </citation>
    <scope>NUCLEOTIDE SEQUENCE</scope>
</reference>
<proteinExistence type="predicted"/>
<dbReference type="InterPro" id="IPR050463">
    <property type="entry name" value="Gfo/Idh/MocA_oxidrdct_glycsds"/>
</dbReference>
<protein>
    <recommendedName>
        <fullName evidence="2">Gfo/Idh/MocA-like oxidoreductase N-terminal domain-containing protein</fullName>
    </recommendedName>
</protein>
<dbReference type="InterPro" id="IPR036291">
    <property type="entry name" value="NAD(P)-bd_dom_sf"/>
</dbReference>
<dbReference type="GO" id="GO:0000166">
    <property type="term" value="F:nucleotide binding"/>
    <property type="evidence" value="ECO:0007669"/>
    <property type="project" value="InterPro"/>
</dbReference>